<comment type="similarity">
    <text evidence="2">Belongs to the class-I pyridoxal-phosphate-dependent aminotransferase family.</text>
</comment>
<evidence type="ECO:0000313" key="9">
    <source>
        <dbReference type="Proteomes" id="UP000708208"/>
    </source>
</evidence>
<dbReference type="Pfam" id="PF00155">
    <property type="entry name" value="Aminotran_1_2"/>
    <property type="match status" value="1"/>
</dbReference>
<dbReference type="EMBL" id="CAJVCH010561129">
    <property type="protein sequence ID" value="CAG7831592.1"/>
    <property type="molecule type" value="Genomic_DNA"/>
</dbReference>
<dbReference type="AlphaFoldDB" id="A0A8J2LJZ0"/>
<dbReference type="Proteomes" id="UP000708208">
    <property type="component" value="Unassembled WGS sequence"/>
</dbReference>
<comment type="cofactor">
    <cofactor evidence="1">
        <name>pyridoxal 5'-phosphate</name>
        <dbReference type="ChEBI" id="CHEBI:597326"/>
    </cofactor>
</comment>
<evidence type="ECO:0000259" key="7">
    <source>
        <dbReference type="Pfam" id="PF00155"/>
    </source>
</evidence>
<keyword evidence="5" id="KW-0808">Transferase</keyword>
<dbReference type="GO" id="GO:0016212">
    <property type="term" value="F:kynurenine-oxoglutarate transaminase activity"/>
    <property type="evidence" value="ECO:0007669"/>
    <property type="project" value="TreeGrafter"/>
</dbReference>
<dbReference type="FunFam" id="3.90.1150.10:FF:000166">
    <property type="entry name" value="Kynurenine/alpha-aminoadipate aminotransferase, mitochondrial"/>
    <property type="match status" value="1"/>
</dbReference>
<evidence type="ECO:0000256" key="6">
    <source>
        <dbReference type="ARBA" id="ARBA00022898"/>
    </source>
</evidence>
<organism evidence="8 9">
    <name type="scientific">Allacma fusca</name>
    <dbReference type="NCBI Taxonomy" id="39272"/>
    <lineage>
        <taxon>Eukaryota</taxon>
        <taxon>Metazoa</taxon>
        <taxon>Ecdysozoa</taxon>
        <taxon>Arthropoda</taxon>
        <taxon>Hexapoda</taxon>
        <taxon>Collembola</taxon>
        <taxon>Symphypleona</taxon>
        <taxon>Sminthuridae</taxon>
        <taxon>Allacma</taxon>
    </lineage>
</organism>
<keyword evidence="4" id="KW-0032">Aminotransferase</keyword>
<comment type="caution">
    <text evidence="8">The sequence shown here is derived from an EMBL/GenBank/DDBJ whole genome shotgun (WGS) entry which is preliminary data.</text>
</comment>
<comment type="subunit">
    <text evidence="3">Homodimer.</text>
</comment>
<dbReference type="PANTHER" id="PTHR42790:SF19">
    <property type="entry name" value="KYNURENINE_ALPHA-AMINOADIPATE AMINOTRANSFERASE, MITOCHONDRIAL"/>
    <property type="match status" value="1"/>
</dbReference>
<keyword evidence="6" id="KW-0663">Pyridoxal phosphate</keyword>
<evidence type="ECO:0000256" key="1">
    <source>
        <dbReference type="ARBA" id="ARBA00001933"/>
    </source>
</evidence>
<evidence type="ECO:0000256" key="5">
    <source>
        <dbReference type="ARBA" id="ARBA00022679"/>
    </source>
</evidence>
<gene>
    <name evidence="8" type="ORF">AFUS01_LOCUS41330</name>
</gene>
<proteinExistence type="inferred from homology"/>
<sequence>MDYSKFINPHASQRNPSLIREMTQMLATAEPGTIFMAGGFPNPEMFPFESVDVRVDANIQVHLEGSALSAALQYQPTLGYPPLRDELKRLIYRDHKPPKFDDMDGLVTIGSQHGLSGIFGVILQNGDPVVVPQPVYSSALAIMDPYRPVYLAVPEDSLGMQPALLKSILDKWSSSNSHEQLPKILYVNPTGTNPTGAVIPTERKREIYQIAEEYDLLIIEDDPYYYLHFEEDDPVSFLSMDTSCRVIRLESFSKVFSSGIRVGFAFGPKPIIRQLELLTQHTVLHCSSLSQVIVHRILEQWGPAGFTEHTKKVKAFYRNRRNLMVSAAEKHLTGLAVWDVPRGGMFLWMKVLGLKDTYQMLMQRGIKQGIMLLPGKEFMPDRSITYPYVRASYSVASHDDIDKGEVISARTALSSYIYSLV</sequence>
<dbReference type="GO" id="GO:0030170">
    <property type="term" value="F:pyridoxal phosphate binding"/>
    <property type="evidence" value="ECO:0007669"/>
    <property type="project" value="InterPro"/>
</dbReference>
<protein>
    <recommendedName>
        <fullName evidence="7">Aminotransferase class I/classII large domain-containing protein</fullName>
    </recommendedName>
</protein>
<dbReference type="InterPro" id="IPR050859">
    <property type="entry name" value="Class-I_PLP-dep_aminotransf"/>
</dbReference>
<reference evidence="8" key="1">
    <citation type="submission" date="2021-06" db="EMBL/GenBank/DDBJ databases">
        <authorList>
            <person name="Hodson N. C."/>
            <person name="Mongue J. A."/>
            <person name="Jaron S. K."/>
        </authorList>
    </citation>
    <scope>NUCLEOTIDE SEQUENCE</scope>
</reference>
<evidence type="ECO:0000256" key="2">
    <source>
        <dbReference type="ARBA" id="ARBA00007441"/>
    </source>
</evidence>
<dbReference type="CDD" id="cd00609">
    <property type="entry name" value="AAT_like"/>
    <property type="match status" value="1"/>
</dbReference>
<dbReference type="PANTHER" id="PTHR42790">
    <property type="entry name" value="AMINOTRANSFERASE"/>
    <property type="match status" value="1"/>
</dbReference>
<evidence type="ECO:0000256" key="4">
    <source>
        <dbReference type="ARBA" id="ARBA00022576"/>
    </source>
</evidence>
<evidence type="ECO:0000313" key="8">
    <source>
        <dbReference type="EMBL" id="CAG7831592.1"/>
    </source>
</evidence>
<dbReference type="GO" id="GO:1901605">
    <property type="term" value="P:alpha-amino acid metabolic process"/>
    <property type="evidence" value="ECO:0007669"/>
    <property type="project" value="TreeGrafter"/>
</dbReference>
<feature type="domain" description="Aminotransferase class I/classII large" evidence="7">
    <location>
        <begin position="65"/>
        <end position="378"/>
    </location>
</feature>
<dbReference type="InterPro" id="IPR004839">
    <property type="entry name" value="Aminotransferase_I/II_large"/>
</dbReference>
<name>A0A8J2LJZ0_9HEXA</name>
<dbReference type="OrthoDB" id="691673at2759"/>
<evidence type="ECO:0000256" key="3">
    <source>
        <dbReference type="ARBA" id="ARBA00011738"/>
    </source>
</evidence>
<dbReference type="FunFam" id="3.40.640.10:FF:000053">
    <property type="entry name" value="Aminotransferase, class I"/>
    <property type="match status" value="1"/>
</dbReference>
<accession>A0A8J2LJZ0</accession>
<keyword evidence="9" id="KW-1185">Reference proteome</keyword>